<dbReference type="Proteomes" id="UP000789920">
    <property type="component" value="Unassembled WGS sequence"/>
</dbReference>
<comment type="caution">
    <text evidence="1">The sequence shown here is derived from an EMBL/GenBank/DDBJ whole genome shotgun (WGS) entry which is preliminary data.</text>
</comment>
<protein>
    <submittedName>
        <fullName evidence="1">31807_t:CDS:1</fullName>
    </submittedName>
</protein>
<dbReference type="EMBL" id="CAJVQC010061333">
    <property type="protein sequence ID" value="CAG8801659.1"/>
    <property type="molecule type" value="Genomic_DNA"/>
</dbReference>
<sequence length="128" mass="15081">RLGLKVDENQDLYALVNVVMSPFPTAGNFFSQLTENFKQILEEEKCIYRNKVTPDIHGFIIQGIEKIYLVHLPMFNMENHRYQLILQAELPKEIMDEYIKEREDNPKQGFILGNQDKTTLIREKNLKP</sequence>
<organism evidence="1 2">
    <name type="scientific">Racocetra persica</name>
    <dbReference type="NCBI Taxonomy" id="160502"/>
    <lineage>
        <taxon>Eukaryota</taxon>
        <taxon>Fungi</taxon>
        <taxon>Fungi incertae sedis</taxon>
        <taxon>Mucoromycota</taxon>
        <taxon>Glomeromycotina</taxon>
        <taxon>Glomeromycetes</taxon>
        <taxon>Diversisporales</taxon>
        <taxon>Gigasporaceae</taxon>
        <taxon>Racocetra</taxon>
    </lineage>
</organism>
<name>A0ACA9RMW1_9GLOM</name>
<keyword evidence="2" id="KW-1185">Reference proteome</keyword>
<evidence type="ECO:0000313" key="1">
    <source>
        <dbReference type="EMBL" id="CAG8801659.1"/>
    </source>
</evidence>
<proteinExistence type="predicted"/>
<gene>
    <name evidence="1" type="ORF">RPERSI_LOCUS21156</name>
</gene>
<feature type="non-terminal residue" evidence="1">
    <location>
        <position position="1"/>
    </location>
</feature>
<evidence type="ECO:0000313" key="2">
    <source>
        <dbReference type="Proteomes" id="UP000789920"/>
    </source>
</evidence>
<reference evidence="1" key="1">
    <citation type="submission" date="2021-06" db="EMBL/GenBank/DDBJ databases">
        <authorList>
            <person name="Kallberg Y."/>
            <person name="Tangrot J."/>
            <person name="Rosling A."/>
        </authorList>
    </citation>
    <scope>NUCLEOTIDE SEQUENCE</scope>
    <source>
        <strain evidence="1">MA461A</strain>
    </source>
</reference>
<accession>A0ACA9RMW1</accession>